<gene>
    <name evidence="2" type="ORF">L0F81_37905</name>
</gene>
<keyword evidence="2" id="KW-0067">ATP-binding</keyword>
<dbReference type="RefSeq" id="WP_237482557.1">
    <property type="nucleotide sequence ID" value="NZ_JAKKZF010000277.1"/>
</dbReference>
<dbReference type="SMART" id="SM00382">
    <property type="entry name" value="AAA"/>
    <property type="match status" value="1"/>
</dbReference>
<dbReference type="PANTHER" id="PTHR46411:SF3">
    <property type="entry name" value="AAA+ ATPASE DOMAIN-CONTAINING PROTEIN"/>
    <property type="match status" value="1"/>
</dbReference>
<dbReference type="GO" id="GO:0005524">
    <property type="term" value="F:ATP binding"/>
    <property type="evidence" value="ECO:0007669"/>
    <property type="project" value="UniProtKB-KW"/>
</dbReference>
<keyword evidence="2" id="KW-0547">Nucleotide-binding</keyword>
<accession>A0ABS9JTS9</accession>
<name>A0ABS9JTS9_9ACTN</name>
<dbReference type="Gene3D" id="3.40.50.300">
    <property type="entry name" value="P-loop containing nucleotide triphosphate hydrolases"/>
    <property type="match status" value="1"/>
</dbReference>
<protein>
    <submittedName>
        <fullName evidence="2">ATP-binding protein</fullName>
    </submittedName>
</protein>
<dbReference type="CDD" id="cd19481">
    <property type="entry name" value="RecA-like_protease"/>
    <property type="match status" value="1"/>
</dbReference>
<dbReference type="Pfam" id="PF00004">
    <property type="entry name" value="AAA"/>
    <property type="match status" value="1"/>
</dbReference>
<reference evidence="2 3" key="1">
    <citation type="submission" date="2022-01" db="EMBL/GenBank/DDBJ databases">
        <title>Draft Genome Sequences of Seven Type Strains of the Genus Streptomyces.</title>
        <authorList>
            <person name="Aziz S."/>
            <person name="Coretto E."/>
            <person name="Chronakova A."/>
            <person name="Sproer C."/>
            <person name="Huber K."/>
            <person name="Nouioui I."/>
            <person name="Gross H."/>
        </authorList>
    </citation>
    <scope>NUCLEOTIDE SEQUENCE [LARGE SCALE GENOMIC DNA]</scope>
    <source>
        <strain evidence="2 3">DSM 41685</strain>
    </source>
</reference>
<dbReference type="EMBL" id="JAKKZF010000277">
    <property type="protein sequence ID" value="MCG0068979.1"/>
    <property type="molecule type" value="Genomic_DNA"/>
</dbReference>
<evidence type="ECO:0000313" key="2">
    <source>
        <dbReference type="EMBL" id="MCG0068979.1"/>
    </source>
</evidence>
<feature type="domain" description="AAA+ ATPase" evidence="1">
    <location>
        <begin position="471"/>
        <end position="603"/>
    </location>
</feature>
<evidence type="ECO:0000259" key="1">
    <source>
        <dbReference type="SMART" id="SM00382"/>
    </source>
</evidence>
<dbReference type="InterPro" id="IPR003959">
    <property type="entry name" value="ATPase_AAA_core"/>
</dbReference>
<dbReference type="Pfam" id="PF22977">
    <property type="entry name" value="WHD"/>
    <property type="match status" value="1"/>
</dbReference>
<dbReference type="InterPro" id="IPR027417">
    <property type="entry name" value="P-loop_NTPase"/>
</dbReference>
<keyword evidence="3" id="KW-1185">Reference proteome</keyword>
<comment type="caution">
    <text evidence="2">The sequence shown here is derived from an EMBL/GenBank/DDBJ whole genome shotgun (WGS) entry which is preliminary data.</text>
</comment>
<dbReference type="PANTHER" id="PTHR46411">
    <property type="entry name" value="FAMILY ATPASE, PUTATIVE-RELATED"/>
    <property type="match status" value="1"/>
</dbReference>
<dbReference type="SUPFAM" id="SSF52540">
    <property type="entry name" value="P-loop containing nucleoside triphosphate hydrolases"/>
    <property type="match status" value="1"/>
</dbReference>
<organism evidence="2 3">
    <name type="scientific">Streptomyces tricolor</name>
    <dbReference type="NCBI Taxonomy" id="68277"/>
    <lineage>
        <taxon>Bacteria</taxon>
        <taxon>Bacillati</taxon>
        <taxon>Actinomycetota</taxon>
        <taxon>Actinomycetes</taxon>
        <taxon>Kitasatosporales</taxon>
        <taxon>Streptomycetaceae</taxon>
        <taxon>Streptomyces</taxon>
        <taxon>Streptomyces violaceoruber group</taxon>
    </lineage>
</organism>
<dbReference type="InterPro" id="IPR054472">
    <property type="entry name" value="WHD"/>
</dbReference>
<proteinExistence type="predicted"/>
<evidence type="ECO:0000313" key="3">
    <source>
        <dbReference type="Proteomes" id="UP001299012"/>
    </source>
</evidence>
<dbReference type="Proteomes" id="UP001299012">
    <property type="component" value="Unassembled WGS sequence"/>
</dbReference>
<sequence length="694" mass="73820">MPDDPEMPTPAPDPEHLWVRLRAVEERVRWAVAGRRAGDPDPDDPYRGQYLTPEAAARMLDEPGGLDVPGHEPWQPPAGSVLAGLVGRFGLSSLDMDLLLVAVAPDLDARFERLYGYLNDDLTRRRPTVGLALELCGLAGAAPGRFRLAPSAPLVAGGLVEVTEPERPPLSRVLVVPDRVTAHLLGHARPDARLAGVLDDEAREDPTAEPAEIRRTAAAAVTGTGLVHLRGRGGDAGGLAVAALRAAGLRPLVLDAAALAGRSGDVPELARVAALEARLTGAGVVLGPLDALPAEPAERTRTLRAVCTALRGIPLLTHGTVGWDPAWAADTPVVLTVPAPSPERQAARWRHALERAAGAGAVTGDAEALARAVAAHRLDSGQVRRAADVAVRTAALAGRPVRPDDLRTAVRAQNGAGLDRLARRVEPAVGWDDLVLPPLTHRRLRELALRARHREQVLGQWGMRPGGGRGRGVIALFAGGSGTGKTMSAEVVAADLGMDLYVVDLSTVVDKYVGETEKNLERIFTEASAVNAVLLFDEADAIFGKRSEVKDAHDRHANIESAYLLQRMESFDGIAVLTTNLRANLDEAFTRRLDVVADFPVPDATQRRALWERCLGDRLPRAGDLDLGFCADRFELAGGSIRACAVTAAYLAAESGEPLTMRQVVTAVAQEYRKLGRLVLESEFGPYLAVAGEA</sequence>
<dbReference type="InterPro" id="IPR003593">
    <property type="entry name" value="AAA+_ATPase"/>
</dbReference>